<dbReference type="Gene3D" id="3.40.50.300">
    <property type="entry name" value="P-loop containing nucleotide triphosphate hydrolases"/>
    <property type="match status" value="2"/>
</dbReference>
<accession>A0A0G2DVN4</accession>
<dbReference type="SMART" id="SM00487">
    <property type="entry name" value="DEXDc"/>
    <property type="match status" value="1"/>
</dbReference>
<evidence type="ECO:0000256" key="4">
    <source>
        <dbReference type="ARBA" id="ARBA00022884"/>
    </source>
</evidence>
<evidence type="ECO:0000259" key="8">
    <source>
        <dbReference type="PROSITE" id="PS51194"/>
    </source>
</evidence>
<reference evidence="9 10" key="1">
    <citation type="submission" date="2015-05" db="EMBL/GenBank/DDBJ databases">
        <title>Distinctive expansion of gene families associated with plant cell wall degradation and secondary metabolism in the genomes of grapevine trunk pathogens.</title>
        <authorList>
            <person name="Lawrence D.P."/>
            <person name="Travadon R."/>
            <person name="Rolshausen P.E."/>
            <person name="Baumgartner K."/>
        </authorList>
    </citation>
    <scope>NUCLEOTIDE SEQUENCE [LARGE SCALE GENOMIC DNA]</scope>
    <source>
        <strain evidence="9">UCRPC4</strain>
    </source>
</reference>
<keyword evidence="3" id="KW-0067">ATP-binding</keyword>
<evidence type="ECO:0000256" key="3">
    <source>
        <dbReference type="ARBA" id="ARBA00022840"/>
    </source>
</evidence>
<comment type="caution">
    <text evidence="9">The sequence shown here is derived from an EMBL/GenBank/DDBJ whole genome shotgun (WGS) entry which is preliminary data.</text>
</comment>
<sequence length="1387" mass="155317">MAPKKKKTKAAVNPARGFATVSVPSTKVKEEQPESHDENNTKHDIANTTSQTSTPQSSSVSLKNGPVTSTDTMTPDQLERHLDLSEIRIAVEKHGPKVKRDVARQCKTLETDRRLLRLQSTPLTALPEHSIDKAMELIRLDPSYSDLPLSQPIPSSGLTLEMDLSLKLWTLYETLKGLNLPNIEAVIKHLLSATVIKPNTAPLSRDTIWGLEEALYWYAINEDEKSLPQFERSQTLYVPNHEDNDAENESEATTITRQPLSRQIASPSSKSSSTVLTPAEVSDASSSDGDGNGEPVSVFQYLELQARLLSLQDSDEVILSKDGNLPNVTRQIGQLLSRIARITRDPLFDRKEAESQWIIRKRVLEIENAKAKAEKRRERARSEQDSVADPTLEGGNQSAADDLEMLSGLFKLGDNLPNVESEPGTQVTIRDFGKWSGVNPRRVLEDACKGRDPGSRVRFEKISNSFHAHRYRVEVRWSKDSLQSFPGEMLIPEVLCEQKRRLTSCTMQTIATSSPAQSEAYISTVLLFILFAGLQQGERPNIRLPTVWRHFWTDLSERMDQYVFEQDAKRLEELRSLVRESLPSLERKESSTSILPFSKQTESNAEVLTLKTPLQPRSSIIQNIWTNKLSSPAYEKMLRSREQLPVYKQKSELLQVFNSHQLMILCGETGSGKSTQTPALILEHELSSGKDCKILCTQPRRISAMSLAARVSEELGENKGDLGTTRSLVGYAIRLESKVSASTRLTYATTGVAMRLLERQDDLADVNVLVVDEVHERNIDSDFLLIVLKRLLSRRPDLKVVLMSATIDADRFSSYLNGCPILTVPGRTFPVQTLFLEDAIESTNTVNFEQTMGMADYEDNYNDDDVDLSDAHSRLQNLQGYSERTISILRRINEYKIDFGFITKVLISISTRPDLVQYSKAILIFMPGIGEMRRLHQVITSYPAFQHGWIFHILHSTVSTEDQQAAFRLPPQGMRKIVIATNIAETGITIPDITAVIDTGKEKIMRFDERRQVSRLTESFISKASSRQRQGRAARVQEGLCVRLYTRDRFDRLMTEHSTPEILRLSLSETILRVKLCALGPIESSLSEALDPPMPKNVRRAIEALKEEKVLTTFEDLTAIGRQLARLPLDIPLGKLVLNGLNLQCLDVMSTVAALLSSKSPFISSVKSTTGMEGSRKSFARGDSDLLLLFTAYEAWRRAETEGNGATFCQKAFLSRQTLSLIEDQKVQLLVHLVDAGLLVLTSEERTSLQASRFRSSKRNFFTMPLRYNLNGANDNIINAAIALSFYPRLLRKEGKGWRNVSTNQNVTLSSQSVNRDIASAARWLSFYQTMQTKFQGLTVSETSRVDDLAVALLIGDADCKLFSGTMTLDSNRIKGSGANTGGIEDL</sequence>
<dbReference type="InterPro" id="IPR001650">
    <property type="entry name" value="Helicase_C-like"/>
</dbReference>
<feature type="compositionally biased region" description="Polar residues" evidence="6">
    <location>
        <begin position="66"/>
        <end position="75"/>
    </location>
</feature>
<feature type="compositionally biased region" description="Polar residues" evidence="6">
    <location>
        <begin position="251"/>
        <end position="265"/>
    </location>
</feature>
<dbReference type="SMART" id="SM00490">
    <property type="entry name" value="HELICc"/>
    <property type="match status" value="1"/>
</dbReference>
<dbReference type="CDD" id="cd17917">
    <property type="entry name" value="DEXHc_RHA-like"/>
    <property type="match status" value="1"/>
</dbReference>
<feature type="compositionally biased region" description="Basic and acidic residues" evidence="6">
    <location>
        <begin position="372"/>
        <end position="384"/>
    </location>
</feature>
<dbReference type="Gene3D" id="1.20.120.1080">
    <property type="match status" value="1"/>
</dbReference>
<feature type="domain" description="Helicase C-terminal" evidence="8">
    <location>
        <begin position="914"/>
        <end position="1078"/>
    </location>
</feature>
<dbReference type="GO" id="GO:0003724">
    <property type="term" value="F:RNA helicase activity"/>
    <property type="evidence" value="ECO:0007669"/>
    <property type="project" value="UniProtKB-EC"/>
</dbReference>
<dbReference type="Pfam" id="PF00270">
    <property type="entry name" value="DEAD"/>
    <property type="match status" value="1"/>
</dbReference>
<dbReference type="InterPro" id="IPR027417">
    <property type="entry name" value="P-loop_NTPase"/>
</dbReference>
<dbReference type="PANTHER" id="PTHR18934:SF145">
    <property type="entry name" value="ATP-DEPENDENT RNA HELICASE DHX57-RELATED"/>
    <property type="match status" value="1"/>
</dbReference>
<dbReference type="InterPro" id="IPR014001">
    <property type="entry name" value="Helicase_ATP-bd"/>
</dbReference>
<dbReference type="InterPro" id="IPR011545">
    <property type="entry name" value="DEAD/DEAH_box_helicase_dom"/>
</dbReference>
<dbReference type="Pfam" id="PF21010">
    <property type="entry name" value="HA2_C"/>
    <property type="match status" value="1"/>
</dbReference>
<evidence type="ECO:0000313" key="9">
    <source>
        <dbReference type="EMBL" id="KKY14714.1"/>
    </source>
</evidence>
<feature type="domain" description="Helicase ATP-binding" evidence="7">
    <location>
        <begin position="654"/>
        <end position="825"/>
    </location>
</feature>
<dbReference type="Pfam" id="PF00271">
    <property type="entry name" value="Helicase_C"/>
    <property type="match status" value="1"/>
</dbReference>
<feature type="region of interest" description="Disordered" evidence="6">
    <location>
        <begin position="372"/>
        <end position="398"/>
    </location>
</feature>
<dbReference type="FunFam" id="3.40.50.300:FF:000819">
    <property type="entry name" value="ATP dependent RNA helicase, putative"/>
    <property type="match status" value="1"/>
</dbReference>
<dbReference type="OrthoDB" id="5600252at2759"/>
<evidence type="ECO:0000256" key="5">
    <source>
        <dbReference type="ARBA" id="ARBA00047984"/>
    </source>
</evidence>
<evidence type="ECO:0000313" key="10">
    <source>
        <dbReference type="Proteomes" id="UP000053317"/>
    </source>
</evidence>
<dbReference type="GO" id="GO:0003723">
    <property type="term" value="F:RNA binding"/>
    <property type="evidence" value="ECO:0007669"/>
    <property type="project" value="UniProtKB-KW"/>
</dbReference>
<protein>
    <recommendedName>
        <fullName evidence="1">RNA helicase</fullName>
        <ecNumber evidence="1">3.6.4.13</ecNumber>
    </recommendedName>
</protein>
<keyword evidence="9" id="KW-0347">Helicase</keyword>
<dbReference type="EC" id="3.6.4.13" evidence="1"/>
<name>A0A0G2DVN4_PHACM</name>
<keyword evidence="9" id="KW-0378">Hydrolase</keyword>
<keyword evidence="2" id="KW-0547">Nucleotide-binding</keyword>
<reference evidence="9 10" key="2">
    <citation type="submission" date="2015-05" db="EMBL/GenBank/DDBJ databases">
        <authorList>
            <person name="Morales-Cruz A."/>
            <person name="Amrine K.C."/>
            <person name="Cantu D."/>
        </authorList>
    </citation>
    <scope>NUCLEOTIDE SEQUENCE [LARGE SCALE GENOMIC DNA]</scope>
    <source>
        <strain evidence="9">UCRPC4</strain>
    </source>
</reference>
<evidence type="ECO:0000259" key="7">
    <source>
        <dbReference type="PROSITE" id="PS51192"/>
    </source>
</evidence>
<dbReference type="PANTHER" id="PTHR18934">
    <property type="entry name" value="ATP-DEPENDENT RNA HELICASE"/>
    <property type="match status" value="1"/>
</dbReference>
<comment type="catalytic activity">
    <reaction evidence="5">
        <text>ATP + H2O = ADP + phosphate + H(+)</text>
        <dbReference type="Rhea" id="RHEA:13065"/>
        <dbReference type="ChEBI" id="CHEBI:15377"/>
        <dbReference type="ChEBI" id="CHEBI:15378"/>
        <dbReference type="ChEBI" id="CHEBI:30616"/>
        <dbReference type="ChEBI" id="CHEBI:43474"/>
        <dbReference type="ChEBI" id="CHEBI:456216"/>
        <dbReference type="EC" id="3.6.4.13"/>
    </reaction>
</comment>
<gene>
    <name evidence="9" type="ORF">UCRPC4_g06655</name>
</gene>
<evidence type="ECO:0000256" key="2">
    <source>
        <dbReference type="ARBA" id="ARBA00022741"/>
    </source>
</evidence>
<dbReference type="GO" id="GO:0005524">
    <property type="term" value="F:ATP binding"/>
    <property type="evidence" value="ECO:0007669"/>
    <property type="project" value="UniProtKB-KW"/>
</dbReference>
<dbReference type="PROSITE" id="PS51192">
    <property type="entry name" value="HELICASE_ATP_BIND_1"/>
    <property type="match status" value="1"/>
</dbReference>
<dbReference type="EMBL" id="LCWF01000212">
    <property type="protein sequence ID" value="KKY14714.1"/>
    <property type="molecule type" value="Genomic_DNA"/>
</dbReference>
<feature type="compositionally biased region" description="Low complexity" evidence="6">
    <location>
        <begin position="48"/>
        <end position="61"/>
    </location>
</feature>
<evidence type="ECO:0000256" key="1">
    <source>
        <dbReference type="ARBA" id="ARBA00012552"/>
    </source>
</evidence>
<keyword evidence="4" id="KW-0694">RNA-binding</keyword>
<dbReference type="FunFam" id="3.40.50.300:FF:000500">
    <property type="entry name" value="ATP-dependent RNA helicase DHX29"/>
    <property type="match status" value="1"/>
</dbReference>
<feature type="region of interest" description="Disordered" evidence="6">
    <location>
        <begin position="240"/>
        <end position="294"/>
    </location>
</feature>
<organism evidence="9 10">
    <name type="scientific">Phaeomoniella chlamydospora</name>
    <name type="common">Phaeoacremonium chlamydosporum</name>
    <dbReference type="NCBI Taxonomy" id="158046"/>
    <lineage>
        <taxon>Eukaryota</taxon>
        <taxon>Fungi</taxon>
        <taxon>Dikarya</taxon>
        <taxon>Ascomycota</taxon>
        <taxon>Pezizomycotina</taxon>
        <taxon>Eurotiomycetes</taxon>
        <taxon>Chaetothyriomycetidae</taxon>
        <taxon>Phaeomoniellales</taxon>
        <taxon>Phaeomoniellaceae</taxon>
        <taxon>Phaeomoniella</taxon>
    </lineage>
</organism>
<dbReference type="Proteomes" id="UP000053317">
    <property type="component" value="Unassembled WGS sequence"/>
</dbReference>
<dbReference type="SMART" id="SM00847">
    <property type="entry name" value="HA2"/>
    <property type="match status" value="1"/>
</dbReference>
<keyword evidence="10" id="KW-1185">Reference proteome</keyword>
<evidence type="ECO:0000256" key="6">
    <source>
        <dbReference type="SAM" id="MobiDB-lite"/>
    </source>
</evidence>
<dbReference type="PROSITE" id="PS51194">
    <property type="entry name" value="HELICASE_CTER"/>
    <property type="match status" value="1"/>
</dbReference>
<dbReference type="CDD" id="cd18791">
    <property type="entry name" value="SF2_C_RHA"/>
    <property type="match status" value="1"/>
</dbReference>
<feature type="region of interest" description="Disordered" evidence="6">
    <location>
        <begin position="1"/>
        <end position="77"/>
    </location>
</feature>
<dbReference type="InterPro" id="IPR007502">
    <property type="entry name" value="Helicase-assoc_dom"/>
</dbReference>
<dbReference type="SUPFAM" id="SSF52540">
    <property type="entry name" value="P-loop containing nucleoside triphosphate hydrolases"/>
    <property type="match status" value="1"/>
</dbReference>
<proteinExistence type="predicted"/>
<feature type="compositionally biased region" description="Basic and acidic residues" evidence="6">
    <location>
        <begin position="27"/>
        <end position="45"/>
    </location>
</feature>